<dbReference type="GO" id="GO:0005829">
    <property type="term" value="C:cytosol"/>
    <property type="evidence" value="ECO:0007669"/>
    <property type="project" value="TreeGrafter"/>
</dbReference>
<evidence type="ECO:0000256" key="1">
    <source>
        <dbReference type="ARBA" id="ARBA00022490"/>
    </source>
</evidence>
<dbReference type="NCBIfam" id="TIGR00086">
    <property type="entry name" value="smpB"/>
    <property type="match status" value="1"/>
</dbReference>
<dbReference type="EMBL" id="CP046415">
    <property type="protein sequence ID" value="QGT77943.1"/>
    <property type="molecule type" value="Genomic_DNA"/>
</dbReference>
<gene>
    <name evidence="3 4" type="primary">smpB</name>
    <name evidence="4" type="ORF">GM160_02985</name>
</gene>
<dbReference type="InterPro" id="IPR020081">
    <property type="entry name" value="SsrA-bd_prot_CS"/>
</dbReference>
<dbReference type="PANTHER" id="PTHR30308">
    <property type="entry name" value="TMRNA-BINDING COMPONENT OF TRANS-TRANSLATION TAGGING COMPLEX"/>
    <property type="match status" value="1"/>
</dbReference>
<dbReference type="PROSITE" id="PS01317">
    <property type="entry name" value="SSRP"/>
    <property type="match status" value="1"/>
</dbReference>
<dbReference type="Pfam" id="PF01668">
    <property type="entry name" value="SmpB"/>
    <property type="match status" value="1"/>
</dbReference>
<dbReference type="Proteomes" id="UP000427716">
    <property type="component" value="Chromosome"/>
</dbReference>
<protein>
    <recommendedName>
        <fullName evidence="3">SsrA-binding protein</fullName>
    </recommendedName>
    <alternativeName>
        <fullName evidence="3">Small protein B</fullName>
    </alternativeName>
</protein>
<dbReference type="GO" id="GO:0070930">
    <property type="term" value="P:trans-translation-dependent protein tagging"/>
    <property type="evidence" value="ECO:0007669"/>
    <property type="project" value="TreeGrafter"/>
</dbReference>
<name>A0A6I6D234_9GAMM</name>
<accession>A0A6I6D234</accession>
<comment type="similarity">
    <text evidence="3">Belongs to the SmpB family.</text>
</comment>
<dbReference type="KEGG" id="ghl:GM160_02985"/>
<dbReference type="RefSeq" id="WP_156228004.1">
    <property type="nucleotide sequence ID" value="NZ_CP046415.1"/>
</dbReference>
<evidence type="ECO:0000256" key="3">
    <source>
        <dbReference type="HAMAP-Rule" id="MF_00023"/>
    </source>
</evidence>
<dbReference type="SUPFAM" id="SSF74982">
    <property type="entry name" value="Small protein B (SmpB)"/>
    <property type="match status" value="1"/>
</dbReference>
<dbReference type="GO" id="GO:0070929">
    <property type="term" value="P:trans-translation"/>
    <property type="evidence" value="ECO:0007669"/>
    <property type="project" value="UniProtKB-UniRule"/>
</dbReference>
<comment type="subcellular location">
    <subcellularLocation>
        <location evidence="3">Cytoplasm</location>
    </subcellularLocation>
    <text evidence="3">The tmRNA-SmpB complex associates with stalled 70S ribosomes.</text>
</comment>
<evidence type="ECO:0000313" key="5">
    <source>
        <dbReference type="Proteomes" id="UP000427716"/>
    </source>
</evidence>
<evidence type="ECO:0000256" key="2">
    <source>
        <dbReference type="ARBA" id="ARBA00022884"/>
    </source>
</evidence>
<dbReference type="InterPro" id="IPR023620">
    <property type="entry name" value="SmpB"/>
</dbReference>
<keyword evidence="5" id="KW-1185">Reference proteome</keyword>
<dbReference type="PANTHER" id="PTHR30308:SF2">
    <property type="entry name" value="SSRA-BINDING PROTEIN"/>
    <property type="match status" value="1"/>
</dbReference>
<sequence>MSKNTKPTTGQSTIALNKKAKFDFFLGDRIEAGLVLEGWEVKALRAGKAQIADAHVIIKDGEAWLLGAVITPLLQASSHVKPDPTRTRKLLLHEHELARLIGQVERKGFTIVPTALYFKRGMVKLEIAIGEGKKAHDKRATIKDRDWQRDKQRIVRHTM</sequence>
<dbReference type="GO" id="GO:0003723">
    <property type="term" value="F:RNA binding"/>
    <property type="evidence" value="ECO:0007669"/>
    <property type="project" value="UniProtKB-UniRule"/>
</dbReference>
<dbReference type="AlphaFoldDB" id="A0A6I6D234"/>
<dbReference type="Gene3D" id="2.40.280.10">
    <property type="match status" value="1"/>
</dbReference>
<keyword evidence="1 3" id="KW-0963">Cytoplasm</keyword>
<dbReference type="CDD" id="cd09294">
    <property type="entry name" value="SmpB"/>
    <property type="match status" value="1"/>
</dbReference>
<dbReference type="HAMAP" id="MF_00023">
    <property type="entry name" value="SmpB"/>
    <property type="match status" value="1"/>
</dbReference>
<comment type="function">
    <text evidence="3">Required for rescue of stalled ribosomes mediated by trans-translation. Binds to transfer-messenger RNA (tmRNA), required for stable association of tmRNA with ribosomes. tmRNA and SmpB together mimic tRNA shape, replacing the anticodon stem-loop with SmpB. tmRNA is encoded by the ssrA gene; the 2 termini fold to resemble tRNA(Ala) and it encodes a 'tag peptide', a short internal open reading frame. During trans-translation Ala-aminoacylated tmRNA acts like a tRNA, entering the A-site of stalled ribosomes, displacing the stalled mRNA. The ribosome then switches to translate the ORF on the tmRNA; the nascent peptide is terminated with the 'tag peptide' encoded by the tmRNA and targeted for degradation. The ribosome is freed to recommence translation, which seems to be the essential function of trans-translation.</text>
</comment>
<reference evidence="4 5" key="1">
    <citation type="submission" date="2019-11" db="EMBL/GenBank/DDBJ databases">
        <authorList>
            <person name="Zhang J."/>
            <person name="Sun C."/>
        </authorList>
    </citation>
    <scope>NUCLEOTIDE SEQUENCE [LARGE SCALE GENOMIC DNA]</scope>
    <source>
        <strain evidence="5">sp2</strain>
    </source>
</reference>
<organism evidence="4 5">
    <name type="scientific">Guyparkeria halophila</name>
    <dbReference type="NCBI Taxonomy" id="47960"/>
    <lineage>
        <taxon>Bacteria</taxon>
        <taxon>Pseudomonadati</taxon>
        <taxon>Pseudomonadota</taxon>
        <taxon>Gammaproteobacteria</taxon>
        <taxon>Chromatiales</taxon>
        <taxon>Thioalkalibacteraceae</taxon>
        <taxon>Guyparkeria</taxon>
    </lineage>
</organism>
<dbReference type="NCBIfam" id="NF003843">
    <property type="entry name" value="PRK05422.1"/>
    <property type="match status" value="1"/>
</dbReference>
<evidence type="ECO:0000313" key="4">
    <source>
        <dbReference type="EMBL" id="QGT77943.1"/>
    </source>
</evidence>
<proteinExistence type="inferred from homology"/>
<dbReference type="InterPro" id="IPR000037">
    <property type="entry name" value="SsrA-bd_prot"/>
</dbReference>
<keyword evidence="2 3" id="KW-0694">RNA-binding</keyword>